<dbReference type="EMBL" id="HG739092">
    <property type="protein sequence ID" value="CDP02367.1"/>
    <property type="molecule type" value="Genomic_DNA"/>
</dbReference>
<keyword evidence="3" id="KW-1185">Reference proteome</keyword>
<evidence type="ECO:0000256" key="1">
    <source>
        <dbReference type="SAM" id="MobiDB-lite"/>
    </source>
</evidence>
<dbReference type="AlphaFoldDB" id="A0A068U218"/>
<gene>
    <name evidence="2" type="ORF">GSCOC_T00039729001</name>
</gene>
<accession>A0A068U218</accession>
<proteinExistence type="predicted"/>
<organism evidence="2 3">
    <name type="scientific">Coffea canephora</name>
    <name type="common">Robusta coffee</name>
    <dbReference type="NCBI Taxonomy" id="49390"/>
    <lineage>
        <taxon>Eukaryota</taxon>
        <taxon>Viridiplantae</taxon>
        <taxon>Streptophyta</taxon>
        <taxon>Embryophyta</taxon>
        <taxon>Tracheophyta</taxon>
        <taxon>Spermatophyta</taxon>
        <taxon>Magnoliopsida</taxon>
        <taxon>eudicotyledons</taxon>
        <taxon>Gunneridae</taxon>
        <taxon>Pentapetalae</taxon>
        <taxon>asterids</taxon>
        <taxon>lamiids</taxon>
        <taxon>Gentianales</taxon>
        <taxon>Rubiaceae</taxon>
        <taxon>Ixoroideae</taxon>
        <taxon>Gardenieae complex</taxon>
        <taxon>Bertiereae - Coffeeae clade</taxon>
        <taxon>Coffeeae</taxon>
        <taxon>Coffea</taxon>
    </lineage>
</organism>
<reference evidence="3" key="1">
    <citation type="journal article" date="2014" name="Science">
        <title>The coffee genome provides insight into the convergent evolution of caffeine biosynthesis.</title>
        <authorList>
            <person name="Denoeud F."/>
            <person name="Carretero-Paulet L."/>
            <person name="Dereeper A."/>
            <person name="Droc G."/>
            <person name="Guyot R."/>
            <person name="Pietrella M."/>
            <person name="Zheng C."/>
            <person name="Alberti A."/>
            <person name="Anthony F."/>
            <person name="Aprea G."/>
            <person name="Aury J.M."/>
            <person name="Bento P."/>
            <person name="Bernard M."/>
            <person name="Bocs S."/>
            <person name="Campa C."/>
            <person name="Cenci A."/>
            <person name="Combes M.C."/>
            <person name="Crouzillat D."/>
            <person name="Da Silva C."/>
            <person name="Daddiego L."/>
            <person name="De Bellis F."/>
            <person name="Dussert S."/>
            <person name="Garsmeur O."/>
            <person name="Gayraud T."/>
            <person name="Guignon V."/>
            <person name="Jahn K."/>
            <person name="Jamilloux V."/>
            <person name="Joet T."/>
            <person name="Labadie K."/>
            <person name="Lan T."/>
            <person name="Leclercq J."/>
            <person name="Lepelley M."/>
            <person name="Leroy T."/>
            <person name="Li L.T."/>
            <person name="Librado P."/>
            <person name="Lopez L."/>
            <person name="Munoz A."/>
            <person name="Noel B."/>
            <person name="Pallavicini A."/>
            <person name="Perrotta G."/>
            <person name="Poncet V."/>
            <person name="Pot D."/>
            <person name="Priyono X."/>
            <person name="Rigoreau M."/>
            <person name="Rouard M."/>
            <person name="Rozas J."/>
            <person name="Tranchant-Dubreuil C."/>
            <person name="VanBuren R."/>
            <person name="Zhang Q."/>
            <person name="Andrade A.C."/>
            <person name="Argout X."/>
            <person name="Bertrand B."/>
            <person name="de Kochko A."/>
            <person name="Graziosi G."/>
            <person name="Henry R.J."/>
            <person name="Jayarama X."/>
            <person name="Ming R."/>
            <person name="Nagai C."/>
            <person name="Rounsley S."/>
            <person name="Sankoff D."/>
            <person name="Giuliano G."/>
            <person name="Albert V.A."/>
            <person name="Wincker P."/>
            <person name="Lashermes P."/>
        </authorList>
    </citation>
    <scope>NUCLEOTIDE SEQUENCE [LARGE SCALE GENOMIC DNA]</scope>
    <source>
        <strain evidence="3">cv. DH200-94</strain>
    </source>
</reference>
<dbReference type="Proteomes" id="UP000295252">
    <property type="component" value="Chromosome IX"/>
</dbReference>
<feature type="compositionally biased region" description="Polar residues" evidence="1">
    <location>
        <begin position="1"/>
        <end position="11"/>
    </location>
</feature>
<protein>
    <submittedName>
        <fullName evidence="2">Uncharacterized protein</fullName>
    </submittedName>
</protein>
<dbReference type="Gramene" id="CDP02367">
    <property type="protein sequence ID" value="CDP02367"/>
    <property type="gene ID" value="GSCOC_T00039729001"/>
</dbReference>
<dbReference type="InParanoid" id="A0A068U218"/>
<feature type="region of interest" description="Disordered" evidence="1">
    <location>
        <begin position="1"/>
        <end position="25"/>
    </location>
</feature>
<sequence length="71" mass="8294">MPITRLPQQQKNFRKRNPQPHDFHDQGSLLSSLYVTVLTRIIKTIPHDFGHFSSQTDESGFIIVFIWTVNI</sequence>
<name>A0A068U218_COFCA</name>
<evidence type="ECO:0000313" key="2">
    <source>
        <dbReference type="EMBL" id="CDP02367.1"/>
    </source>
</evidence>
<evidence type="ECO:0000313" key="3">
    <source>
        <dbReference type="Proteomes" id="UP000295252"/>
    </source>
</evidence>